<gene>
    <name evidence="5" type="ORF">BSL78_06604</name>
</gene>
<proteinExistence type="predicted"/>
<dbReference type="InterPro" id="IPR028156">
    <property type="entry name" value="RIP"/>
</dbReference>
<dbReference type="STRING" id="307972.A0A2G8L8A0"/>
<name>A0A2G8L8A0_STIJA</name>
<evidence type="ECO:0000259" key="4">
    <source>
        <dbReference type="Pfam" id="PF14768"/>
    </source>
</evidence>
<evidence type="ECO:0000313" key="6">
    <source>
        <dbReference type="Proteomes" id="UP000230750"/>
    </source>
</evidence>
<dbReference type="Pfam" id="PF14768">
    <property type="entry name" value="RPA_interact_C"/>
    <property type="match status" value="1"/>
</dbReference>
<keyword evidence="3" id="KW-0862">Zinc</keyword>
<reference evidence="5 6" key="1">
    <citation type="journal article" date="2017" name="PLoS Biol.">
        <title>The sea cucumber genome provides insights into morphological evolution and visceral regeneration.</title>
        <authorList>
            <person name="Zhang X."/>
            <person name="Sun L."/>
            <person name="Yuan J."/>
            <person name="Sun Y."/>
            <person name="Gao Y."/>
            <person name="Zhang L."/>
            <person name="Li S."/>
            <person name="Dai H."/>
            <person name="Hamel J.F."/>
            <person name="Liu C."/>
            <person name="Yu Y."/>
            <person name="Liu S."/>
            <person name="Lin W."/>
            <person name="Guo K."/>
            <person name="Jin S."/>
            <person name="Xu P."/>
            <person name="Storey K.B."/>
            <person name="Huan P."/>
            <person name="Zhang T."/>
            <person name="Zhou Y."/>
            <person name="Zhang J."/>
            <person name="Lin C."/>
            <person name="Li X."/>
            <person name="Xing L."/>
            <person name="Huo D."/>
            <person name="Sun M."/>
            <person name="Wang L."/>
            <person name="Mercier A."/>
            <person name="Li F."/>
            <person name="Yang H."/>
            <person name="Xiang J."/>
        </authorList>
    </citation>
    <scope>NUCLEOTIDE SEQUENCE [LARGE SCALE GENOMIC DNA]</scope>
    <source>
        <strain evidence="5">Shaxun</strain>
        <tissue evidence="5">Muscle</tissue>
    </source>
</reference>
<evidence type="ECO:0000256" key="1">
    <source>
        <dbReference type="ARBA" id="ARBA00022723"/>
    </source>
</evidence>
<dbReference type="PANTHER" id="PTHR31742:SF1">
    <property type="entry name" value="RPA-INTERACTING PROTEIN"/>
    <property type="match status" value="1"/>
</dbReference>
<dbReference type="AlphaFoldDB" id="A0A2G8L8A0"/>
<comment type="caution">
    <text evidence="5">The sequence shown here is derived from an EMBL/GenBank/DDBJ whole genome shotgun (WGS) entry which is preliminary data.</text>
</comment>
<dbReference type="GO" id="GO:0008270">
    <property type="term" value="F:zinc ion binding"/>
    <property type="evidence" value="ECO:0007669"/>
    <property type="project" value="UniProtKB-KW"/>
</dbReference>
<evidence type="ECO:0000313" key="5">
    <source>
        <dbReference type="EMBL" id="PIK56489.1"/>
    </source>
</evidence>
<sequence>MWRKTTVMNHCIVQHRYSQENDFFSSLVIAERCLDRLRNSREQLIQRFRGNLQDGEEGSPQTSRSIIQKVLREEWKQMERDKELMSFGSDEFEEFEEIISLMEDMQAELMVEESALIAEAEHHLKMEQEQVNKSAETLSASDDVICPVCRGNHLMLNKGIFFCSCGLRVDTKQDGLTLQNVKKLLEDAVNEHGGHCNHVPQFCPIDMGGGVNLVMGCEKCDVMHIII</sequence>
<feature type="domain" description="RPA-interacting protein C-terminal" evidence="4">
    <location>
        <begin position="145"/>
        <end position="224"/>
    </location>
</feature>
<evidence type="ECO:0000256" key="2">
    <source>
        <dbReference type="ARBA" id="ARBA00022771"/>
    </source>
</evidence>
<accession>A0A2G8L8A0</accession>
<dbReference type="GO" id="GO:0006606">
    <property type="term" value="P:protein import into nucleus"/>
    <property type="evidence" value="ECO:0007669"/>
    <property type="project" value="TreeGrafter"/>
</dbReference>
<dbReference type="OrthoDB" id="435311at2759"/>
<protein>
    <recommendedName>
        <fullName evidence="4">RPA-interacting protein C-terminal domain-containing protein</fullName>
    </recommendedName>
</protein>
<dbReference type="Proteomes" id="UP000230750">
    <property type="component" value="Unassembled WGS sequence"/>
</dbReference>
<dbReference type="EMBL" id="MRZV01000174">
    <property type="protein sequence ID" value="PIK56489.1"/>
    <property type="molecule type" value="Genomic_DNA"/>
</dbReference>
<dbReference type="InterPro" id="IPR028159">
    <property type="entry name" value="RPA_interact_C_dom"/>
</dbReference>
<keyword evidence="2" id="KW-0863">Zinc-finger</keyword>
<organism evidence="5 6">
    <name type="scientific">Stichopus japonicus</name>
    <name type="common">Sea cucumber</name>
    <dbReference type="NCBI Taxonomy" id="307972"/>
    <lineage>
        <taxon>Eukaryota</taxon>
        <taxon>Metazoa</taxon>
        <taxon>Echinodermata</taxon>
        <taxon>Eleutherozoa</taxon>
        <taxon>Echinozoa</taxon>
        <taxon>Holothuroidea</taxon>
        <taxon>Aspidochirotacea</taxon>
        <taxon>Aspidochirotida</taxon>
        <taxon>Stichopodidae</taxon>
        <taxon>Apostichopus</taxon>
    </lineage>
</organism>
<dbReference type="PANTHER" id="PTHR31742">
    <property type="entry name" value="RPA-INTERACTING PROTEIN RPAIN"/>
    <property type="match status" value="1"/>
</dbReference>
<dbReference type="GO" id="GO:0005634">
    <property type="term" value="C:nucleus"/>
    <property type="evidence" value="ECO:0007669"/>
    <property type="project" value="TreeGrafter"/>
</dbReference>
<keyword evidence="1" id="KW-0479">Metal-binding</keyword>
<keyword evidence="6" id="KW-1185">Reference proteome</keyword>
<evidence type="ECO:0000256" key="3">
    <source>
        <dbReference type="ARBA" id="ARBA00022833"/>
    </source>
</evidence>